<dbReference type="EMBL" id="LXHC01000021">
    <property type="protein sequence ID" value="OAU95805.1"/>
    <property type="molecule type" value="Genomic_DNA"/>
</dbReference>
<reference evidence="2 3" key="1">
    <citation type="journal article" date="2016" name="Genome Biol. Evol.">
        <title>Comparative Genomic Analyses of the Moraxella catarrhalis Serosensitive and Seroresistant Lineages Demonstrate Their Independent Evolution.</title>
        <authorList>
            <person name="Earl J.P."/>
            <person name="de Vries S.P."/>
            <person name="Ahmed A."/>
            <person name="Powell E."/>
            <person name="Schultz M.P."/>
            <person name="Hermans P.W."/>
            <person name="Hill D.J."/>
            <person name="Zhou Z."/>
            <person name="Constantinidou C.I."/>
            <person name="Hu F.Z."/>
            <person name="Bootsma H.J."/>
            <person name="Ehrlich G.D."/>
        </authorList>
    </citation>
    <scope>NUCLEOTIDE SEQUENCE [LARGE SCALE GENOMIC DNA]</scope>
    <source>
        <strain evidence="2 3">Z7542</strain>
    </source>
</reference>
<evidence type="ECO:0000313" key="3">
    <source>
        <dbReference type="Proteomes" id="UP000078228"/>
    </source>
</evidence>
<accession>A0A198UHI5</accession>
<feature type="compositionally biased region" description="Basic residues" evidence="1">
    <location>
        <begin position="9"/>
        <end position="18"/>
    </location>
</feature>
<name>A0A198UHI5_MORCA</name>
<dbReference type="Proteomes" id="UP000078228">
    <property type="component" value="Unassembled WGS sequence"/>
</dbReference>
<organism evidence="2 3">
    <name type="scientific">Moraxella catarrhalis</name>
    <name type="common">Branhamella catarrhalis</name>
    <dbReference type="NCBI Taxonomy" id="480"/>
    <lineage>
        <taxon>Bacteria</taxon>
        <taxon>Pseudomonadati</taxon>
        <taxon>Pseudomonadota</taxon>
        <taxon>Gammaproteobacteria</taxon>
        <taxon>Moraxellales</taxon>
        <taxon>Moraxellaceae</taxon>
        <taxon>Moraxella</taxon>
    </lineage>
</organism>
<gene>
    <name evidence="2" type="ORF">AO384_1163</name>
</gene>
<sequence length="43" mass="5113">MTDNGTKTNKAHRPSHKRDKMEDEFMSIKVMINQKVVSYFIKK</sequence>
<comment type="caution">
    <text evidence="2">The sequence shown here is derived from an EMBL/GenBank/DDBJ whole genome shotgun (WGS) entry which is preliminary data.</text>
</comment>
<proteinExistence type="predicted"/>
<evidence type="ECO:0000313" key="2">
    <source>
        <dbReference type="EMBL" id="OAU95805.1"/>
    </source>
</evidence>
<dbReference type="AlphaFoldDB" id="A0A198UHI5"/>
<evidence type="ECO:0000256" key="1">
    <source>
        <dbReference type="SAM" id="MobiDB-lite"/>
    </source>
</evidence>
<keyword evidence="3" id="KW-1185">Reference proteome</keyword>
<protein>
    <submittedName>
        <fullName evidence="2">Uncharacterized protein</fullName>
    </submittedName>
</protein>
<feature type="region of interest" description="Disordered" evidence="1">
    <location>
        <begin position="1"/>
        <end position="22"/>
    </location>
</feature>